<organism evidence="1 2">
    <name type="scientific">Ophiocordyceps australis</name>
    <dbReference type="NCBI Taxonomy" id="1399860"/>
    <lineage>
        <taxon>Eukaryota</taxon>
        <taxon>Fungi</taxon>
        <taxon>Dikarya</taxon>
        <taxon>Ascomycota</taxon>
        <taxon>Pezizomycotina</taxon>
        <taxon>Sordariomycetes</taxon>
        <taxon>Hypocreomycetidae</taxon>
        <taxon>Hypocreales</taxon>
        <taxon>Ophiocordycipitaceae</taxon>
        <taxon>Ophiocordyceps</taxon>
    </lineage>
</organism>
<dbReference type="Proteomes" id="UP000224854">
    <property type="component" value="Unassembled WGS sequence"/>
</dbReference>
<reference evidence="1 2" key="1">
    <citation type="submission" date="2017-06" db="EMBL/GenBank/DDBJ databases">
        <title>Ant-infecting Ophiocordyceps genomes reveal a high diversity of potential behavioral manipulation genes and a possible major role for enterotoxins.</title>
        <authorList>
            <person name="De Bekker C."/>
            <person name="Evans H.C."/>
            <person name="Brachmann A."/>
            <person name="Hughes D.P."/>
        </authorList>
    </citation>
    <scope>NUCLEOTIDE SEQUENCE [LARGE SCALE GENOMIC DNA]</scope>
    <source>
        <strain evidence="1 2">1348a</strain>
    </source>
</reference>
<proteinExistence type="predicted"/>
<comment type="caution">
    <text evidence="1">The sequence shown here is derived from an EMBL/GenBank/DDBJ whole genome shotgun (WGS) entry which is preliminary data.</text>
</comment>
<dbReference type="AlphaFoldDB" id="A0A2C5Y1C6"/>
<dbReference type="OrthoDB" id="1744869at2759"/>
<accession>A0A2C5Y1C6</accession>
<evidence type="ECO:0000313" key="2">
    <source>
        <dbReference type="Proteomes" id="UP000224854"/>
    </source>
</evidence>
<dbReference type="EMBL" id="NJEU01001661">
    <property type="protein sequence ID" value="PHH62487.1"/>
    <property type="molecule type" value="Genomic_DNA"/>
</dbReference>
<name>A0A2C5Y1C6_9HYPO</name>
<keyword evidence="2" id="KW-1185">Reference proteome</keyword>
<gene>
    <name evidence="1" type="ORF">CDD82_2001</name>
</gene>
<sequence length="492" mass="53064">MVPRLLLPRALFRQPLPRHAQSFWSRSKELSIEQEPKLELEQRQISAYLAGKGELFCPSVICSLMDDIYMSASGDHNAALIVATPAFAQSLQMAQDAVRCASLLSEKQKADRFHLLLAVVDNVMPPRSTPESVSGISIVRGRLDHLLPGLWTQPSPLASDDANAVSALTLNVGGLDMTLPLARMPVGGKSSLLKAVEVDLSKPVATVVRALDKTWSRVALRLDQAAPSMQGYQFWTPLVPMTKPRPVAEAMGNIVRQVDIDGRAEPASQELEAVVHDMLKHASRPHPVAIWALLTRPEHEAQKTAPEPDASLPTRPQASAMRRWCAYIEQALCAGGRLHGVLSGGGGWGAKRGLLALDGQVRHFTSRQDDMTLDQLYSAIQGSSFAPPGWHIQFFMLAPGIHDKQAMSEMEFALGASREAALGAELDMGHGQGHGGQGTRHMVQLPGFFGAQSTQGIYVAGGAGKDGLEGWETKLSAPGSYMGSKCKTTDKA</sequence>
<protein>
    <submittedName>
        <fullName evidence="1">Uncharacterized protein</fullName>
    </submittedName>
</protein>
<evidence type="ECO:0000313" key="1">
    <source>
        <dbReference type="EMBL" id="PHH62487.1"/>
    </source>
</evidence>